<organism evidence="1 2">
    <name type="scientific">Cryptolaemus montrouzieri</name>
    <dbReference type="NCBI Taxonomy" id="559131"/>
    <lineage>
        <taxon>Eukaryota</taxon>
        <taxon>Metazoa</taxon>
        <taxon>Ecdysozoa</taxon>
        <taxon>Arthropoda</taxon>
        <taxon>Hexapoda</taxon>
        <taxon>Insecta</taxon>
        <taxon>Pterygota</taxon>
        <taxon>Neoptera</taxon>
        <taxon>Endopterygota</taxon>
        <taxon>Coleoptera</taxon>
        <taxon>Polyphaga</taxon>
        <taxon>Cucujiformia</taxon>
        <taxon>Coccinelloidea</taxon>
        <taxon>Coccinellidae</taxon>
        <taxon>Scymninae</taxon>
        <taxon>Scymnini</taxon>
        <taxon>Cryptolaemus</taxon>
    </lineage>
</organism>
<comment type="caution">
    <text evidence="1">The sequence shown here is derived from an EMBL/GenBank/DDBJ whole genome shotgun (WGS) entry which is preliminary data.</text>
</comment>
<name>A0ABD2NMM3_9CUCU</name>
<reference evidence="1 2" key="1">
    <citation type="journal article" date="2021" name="BMC Biol.">
        <title>Horizontally acquired antibacterial genes associated with adaptive radiation of ladybird beetles.</title>
        <authorList>
            <person name="Li H.S."/>
            <person name="Tang X.F."/>
            <person name="Huang Y.H."/>
            <person name="Xu Z.Y."/>
            <person name="Chen M.L."/>
            <person name="Du X.Y."/>
            <person name="Qiu B.Y."/>
            <person name="Chen P.T."/>
            <person name="Zhang W."/>
            <person name="Slipinski A."/>
            <person name="Escalona H.E."/>
            <person name="Waterhouse R.M."/>
            <person name="Zwick A."/>
            <person name="Pang H."/>
        </authorList>
    </citation>
    <scope>NUCLEOTIDE SEQUENCE [LARGE SCALE GENOMIC DNA]</scope>
    <source>
        <strain evidence="1">SYSU2018</strain>
    </source>
</reference>
<dbReference type="Proteomes" id="UP001516400">
    <property type="component" value="Unassembled WGS sequence"/>
</dbReference>
<protein>
    <submittedName>
        <fullName evidence="1">Uncharacterized protein</fullName>
    </submittedName>
</protein>
<keyword evidence="2" id="KW-1185">Reference proteome</keyword>
<dbReference type="AlphaFoldDB" id="A0ABD2NMM3"/>
<sequence>MLPTPHFDLRRTQRSKQSSLRYLDAEMARLHDSRRPLVVSFRRKGAQASPYRDRLADKSSQNFDGNLPEVREHRMNGLLENGMEKKISIPIHEEKLPDDSRVQELTYVEVHTLQPTHICPLSFSQLQSTESLRIESISRGHRNHHSRSLNCDVITDSETGLYKSCTMPNIAKLIIFNDTDKTTLHVN</sequence>
<accession>A0ABD2NMM3</accession>
<dbReference type="EMBL" id="JABFTP020000124">
    <property type="protein sequence ID" value="KAL3279717.1"/>
    <property type="molecule type" value="Genomic_DNA"/>
</dbReference>
<gene>
    <name evidence="1" type="ORF">HHI36_017227</name>
</gene>
<evidence type="ECO:0000313" key="2">
    <source>
        <dbReference type="Proteomes" id="UP001516400"/>
    </source>
</evidence>
<proteinExistence type="predicted"/>
<evidence type="ECO:0000313" key="1">
    <source>
        <dbReference type="EMBL" id="KAL3279717.1"/>
    </source>
</evidence>